<dbReference type="AlphaFoldDB" id="A0AAD8NE79"/>
<feature type="transmembrane region" description="Helical" evidence="6">
    <location>
        <begin position="95"/>
        <end position="113"/>
    </location>
</feature>
<evidence type="ECO:0000259" key="7">
    <source>
        <dbReference type="Pfam" id="PF00892"/>
    </source>
</evidence>
<dbReference type="InterPro" id="IPR037185">
    <property type="entry name" value="EmrE-like"/>
</dbReference>
<organism evidence="8 9">
    <name type="scientific">Heracleum sosnowskyi</name>
    <dbReference type="NCBI Taxonomy" id="360622"/>
    <lineage>
        <taxon>Eukaryota</taxon>
        <taxon>Viridiplantae</taxon>
        <taxon>Streptophyta</taxon>
        <taxon>Embryophyta</taxon>
        <taxon>Tracheophyta</taxon>
        <taxon>Spermatophyta</taxon>
        <taxon>Magnoliopsida</taxon>
        <taxon>eudicotyledons</taxon>
        <taxon>Gunneridae</taxon>
        <taxon>Pentapetalae</taxon>
        <taxon>asterids</taxon>
        <taxon>campanulids</taxon>
        <taxon>Apiales</taxon>
        <taxon>Apiaceae</taxon>
        <taxon>Apioideae</taxon>
        <taxon>apioid superclade</taxon>
        <taxon>Tordylieae</taxon>
        <taxon>Tordyliinae</taxon>
        <taxon>Heracleum</taxon>
    </lineage>
</organism>
<dbReference type="PANTHER" id="PTHR31218">
    <property type="entry name" value="WAT1-RELATED PROTEIN"/>
    <property type="match status" value="1"/>
</dbReference>
<feature type="transmembrane region" description="Helical" evidence="6">
    <location>
        <begin position="59"/>
        <end position="79"/>
    </location>
</feature>
<gene>
    <name evidence="8" type="ORF">POM88_004621</name>
</gene>
<evidence type="ECO:0000256" key="6">
    <source>
        <dbReference type="RuleBase" id="RU363077"/>
    </source>
</evidence>
<comment type="subcellular location">
    <subcellularLocation>
        <location evidence="1 6">Membrane</location>
        <topology evidence="1 6">Multi-pass membrane protein</topology>
    </subcellularLocation>
</comment>
<evidence type="ECO:0000256" key="1">
    <source>
        <dbReference type="ARBA" id="ARBA00004141"/>
    </source>
</evidence>
<name>A0AAD8NE79_9APIA</name>
<accession>A0AAD8NE79</accession>
<dbReference type="InterPro" id="IPR030184">
    <property type="entry name" value="WAT1-related"/>
</dbReference>
<feature type="transmembrane region" description="Helical" evidence="6">
    <location>
        <begin position="15"/>
        <end position="39"/>
    </location>
</feature>
<keyword evidence="9" id="KW-1185">Reference proteome</keyword>
<dbReference type="GO" id="GO:0016020">
    <property type="term" value="C:membrane"/>
    <property type="evidence" value="ECO:0007669"/>
    <property type="project" value="UniProtKB-SubCell"/>
</dbReference>
<protein>
    <recommendedName>
        <fullName evidence="6">WAT1-related protein</fullName>
    </recommendedName>
</protein>
<feature type="transmembrane region" description="Helical" evidence="6">
    <location>
        <begin position="125"/>
        <end position="145"/>
    </location>
</feature>
<dbReference type="Pfam" id="PF00892">
    <property type="entry name" value="EamA"/>
    <property type="match status" value="1"/>
</dbReference>
<dbReference type="GO" id="GO:0022857">
    <property type="term" value="F:transmembrane transporter activity"/>
    <property type="evidence" value="ECO:0007669"/>
    <property type="project" value="InterPro"/>
</dbReference>
<comment type="caution">
    <text evidence="8">The sequence shown here is derived from an EMBL/GenBank/DDBJ whole genome shotgun (WGS) entry which is preliminary data.</text>
</comment>
<sequence>MERVNLKLKHGQAKVIGTLITLSGAMVMTLYKGPIVNIFGSHEMSIHSSSTASGGSQHWVAGTVMLLLSVIGGIVALIMERNNMSAWIVGFDSRLFAAVYSGVVCSGIAYNYVQGFVNKIRGPVFVTAFSPLSMIITAILGALVLGELVHLGTLIGATIVVTGLYSVVWGKSKDENLITGEGKALELPEVWEDVSRPGNFVDDVINGHPGKQNFAKKHLHPEEP</sequence>
<evidence type="ECO:0000256" key="5">
    <source>
        <dbReference type="ARBA" id="ARBA00023136"/>
    </source>
</evidence>
<evidence type="ECO:0000313" key="9">
    <source>
        <dbReference type="Proteomes" id="UP001237642"/>
    </source>
</evidence>
<dbReference type="EMBL" id="JAUIZM010000001">
    <property type="protein sequence ID" value="KAK1405016.1"/>
    <property type="molecule type" value="Genomic_DNA"/>
</dbReference>
<feature type="transmembrane region" description="Helical" evidence="6">
    <location>
        <begin position="151"/>
        <end position="169"/>
    </location>
</feature>
<keyword evidence="4 6" id="KW-1133">Transmembrane helix</keyword>
<evidence type="ECO:0000256" key="2">
    <source>
        <dbReference type="ARBA" id="ARBA00007635"/>
    </source>
</evidence>
<comment type="similarity">
    <text evidence="2 6">Belongs to the drug/metabolite transporter (DMT) superfamily. Plant drug/metabolite exporter (P-DME) (TC 2.A.7.4) family.</text>
</comment>
<feature type="domain" description="EamA" evidence="7">
    <location>
        <begin position="59"/>
        <end position="168"/>
    </location>
</feature>
<reference evidence="8" key="1">
    <citation type="submission" date="2023-02" db="EMBL/GenBank/DDBJ databases">
        <title>Genome of toxic invasive species Heracleum sosnowskyi carries increased number of genes despite the absence of recent whole-genome duplications.</title>
        <authorList>
            <person name="Schelkunov M."/>
            <person name="Shtratnikova V."/>
            <person name="Makarenko M."/>
            <person name="Klepikova A."/>
            <person name="Omelchenko D."/>
            <person name="Novikova G."/>
            <person name="Obukhova E."/>
            <person name="Bogdanov V."/>
            <person name="Penin A."/>
            <person name="Logacheva M."/>
        </authorList>
    </citation>
    <scope>NUCLEOTIDE SEQUENCE</scope>
    <source>
        <strain evidence="8">Hsosn_3</strain>
        <tissue evidence="8">Leaf</tissue>
    </source>
</reference>
<proteinExistence type="inferred from homology"/>
<dbReference type="InterPro" id="IPR000620">
    <property type="entry name" value="EamA_dom"/>
</dbReference>
<keyword evidence="5 6" id="KW-0472">Membrane</keyword>
<dbReference type="Proteomes" id="UP001237642">
    <property type="component" value="Unassembled WGS sequence"/>
</dbReference>
<evidence type="ECO:0000256" key="4">
    <source>
        <dbReference type="ARBA" id="ARBA00022989"/>
    </source>
</evidence>
<reference evidence="8" key="2">
    <citation type="submission" date="2023-05" db="EMBL/GenBank/DDBJ databases">
        <authorList>
            <person name="Schelkunov M.I."/>
        </authorList>
    </citation>
    <scope>NUCLEOTIDE SEQUENCE</scope>
    <source>
        <strain evidence="8">Hsosn_3</strain>
        <tissue evidence="8">Leaf</tissue>
    </source>
</reference>
<evidence type="ECO:0000256" key="3">
    <source>
        <dbReference type="ARBA" id="ARBA00022692"/>
    </source>
</evidence>
<evidence type="ECO:0000313" key="8">
    <source>
        <dbReference type="EMBL" id="KAK1405016.1"/>
    </source>
</evidence>
<keyword evidence="3 6" id="KW-0812">Transmembrane</keyword>
<dbReference type="SUPFAM" id="SSF103481">
    <property type="entry name" value="Multidrug resistance efflux transporter EmrE"/>
    <property type="match status" value="1"/>
</dbReference>